<evidence type="ECO:0000313" key="2">
    <source>
        <dbReference type="Proteomes" id="UP000308836"/>
    </source>
</evidence>
<evidence type="ECO:0000313" key="1">
    <source>
        <dbReference type="EMBL" id="TGY67033.1"/>
    </source>
</evidence>
<comment type="caution">
    <text evidence="1">The sequence shown here is derived from an EMBL/GenBank/DDBJ whole genome shotgun (WGS) entry which is preliminary data.</text>
</comment>
<accession>A0AC61RA98</accession>
<dbReference type="EMBL" id="SRYG01000002">
    <property type="protein sequence ID" value="TGY67033.1"/>
    <property type="molecule type" value="Genomic_DNA"/>
</dbReference>
<proteinExistence type="predicted"/>
<keyword evidence="2" id="KW-1185">Reference proteome</keyword>
<dbReference type="Proteomes" id="UP000308836">
    <property type="component" value="Unassembled WGS sequence"/>
</dbReference>
<reference evidence="1" key="1">
    <citation type="submission" date="2019-04" db="EMBL/GenBank/DDBJ databases">
        <title>Microbes associate with the intestines of laboratory mice.</title>
        <authorList>
            <person name="Navarre W."/>
            <person name="Wong E."/>
            <person name="Huang K."/>
            <person name="Tropini C."/>
            <person name="Ng K."/>
            <person name="Yu B."/>
        </authorList>
    </citation>
    <scope>NUCLEOTIDE SEQUENCE</scope>
    <source>
        <strain evidence="1">NM09_H32</strain>
    </source>
</reference>
<organism evidence="1 2">
    <name type="scientific">Dubosiella muris</name>
    <dbReference type="NCBI Taxonomy" id="3038133"/>
    <lineage>
        <taxon>Bacteria</taxon>
        <taxon>Bacillati</taxon>
        <taxon>Bacillota</taxon>
        <taxon>Erysipelotrichia</taxon>
        <taxon>Erysipelotrichales</taxon>
        <taxon>Erysipelotrichaceae</taxon>
        <taxon>Dubosiella</taxon>
    </lineage>
</organism>
<name>A0AC61RA98_9FIRM</name>
<protein>
    <submittedName>
        <fullName evidence="1">DUF1836 domain-containing protein</fullName>
    </submittedName>
</protein>
<gene>
    <name evidence="1" type="ORF">E5336_01065</name>
</gene>
<sequence>MKKNATQIKEDMLAFSCPKWNDFPDIDLYMDQIVEYINRALQGLAMEEPAVFITKSMVNNYVKNSMITPPIKKHYKQAHIGYLIVVCILKQCFSLNEVSEMIELYRTMGEDQIGLHYDRFIAIFENSIHEIFETDQLTYQLYTDPSNEQKLMDSAIKTVVYKIYTLYLLRKTEKSFG</sequence>